<dbReference type="SUPFAM" id="SSF53335">
    <property type="entry name" value="S-adenosyl-L-methionine-dependent methyltransferases"/>
    <property type="match status" value="1"/>
</dbReference>
<reference evidence="5" key="1">
    <citation type="submission" date="2018-05" db="EMBL/GenBank/DDBJ databases">
        <authorList>
            <person name="Lanie J.A."/>
            <person name="Ng W.-L."/>
            <person name="Kazmierczak K.M."/>
            <person name="Andrzejewski T.M."/>
            <person name="Davidsen T.M."/>
            <person name="Wayne K.J."/>
            <person name="Tettelin H."/>
            <person name="Glass J.I."/>
            <person name="Rusch D."/>
            <person name="Podicherti R."/>
            <person name="Tsui H.-C.T."/>
            <person name="Winkler M.E."/>
        </authorList>
    </citation>
    <scope>NUCLEOTIDE SEQUENCE</scope>
</reference>
<dbReference type="PANTHER" id="PTHR12049:SF7">
    <property type="entry name" value="PROTEIN ARGININE METHYLTRANSFERASE NDUFAF7, MITOCHONDRIAL"/>
    <property type="match status" value="1"/>
</dbReference>
<evidence type="ECO:0000256" key="2">
    <source>
        <dbReference type="ARBA" id="ARBA00022603"/>
    </source>
</evidence>
<dbReference type="GO" id="GO:0005739">
    <property type="term" value="C:mitochondrion"/>
    <property type="evidence" value="ECO:0007669"/>
    <property type="project" value="UniProtKB-SubCell"/>
</dbReference>
<dbReference type="InterPro" id="IPR029063">
    <property type="entry name" value="SAM-dependent_MTases_sf"/>
</dbReference>
<keyword evidence="4" id="KW-0496">Mitochondrion</keyword>
<dbReference type="GO" id="GO:0032259">
    <property type="term" value="P:methylation"/>
    <property type="evidence" value="ECO:0007669"/>
    <property type="project" value="UniProtKB-KW"/>
</dbReference>
<name>A0A381X074_9ZZZZ</name>
<evidence type="ECO:0000256" key="3">
    <source>
        <dbReference type="ARBA" id="ARBA00022679"/>
    </source>
</evidence>
<evidence type="ECO:0000256" key="1">
    <source>
        <dbReference type="ARBA" id="ARBA00004173"/>
    </source>
</evidence>
<evidence type="ECO:0000313" key="5">
    <source>
        <dbReference type="EMBL" id="SVA58134.1"/>
    </source>
</evidence>
<feature type="non-terminal residue" evidence="5">
    <location>
        <position position="1"/>
    </location>
</feature>
<dbReference type="GO" id="GO:0035243">
    <property type="term" value="F:protein-arginine omega-N symmetric methyltransferase activity"/>
    <property type="evidence" value="ECO:0007669"/>
    <property type="project" value="TreeGrafter"/>
</dbReference>
<dbReference type="Pfam" id="PF02636">
    <property type="entry name" value="Methyltransf_28"/>
    <property type="match status" value="1"/>
</dbReference>
<dbReference type="Gene3D" id="3.40.50.12710">
    <property type="match status" value="1"/>
</dbReference>
<evidence type="ECO:0000256" key="4">
    <source>
        <dbReference type="ARBA" id="ARBA00023128"/>
    </source>
</evidence>
<accession>A0A381X074</accession>
<comment type="subcellular location">
    <subcellularLocation>
        <location evidence="1">Mitochondrion</location>
    </subcellularLocation>
</comment>
<evidence type="ECO:0008006" key="6">
    <source>
        <dbReference type="Google" id="ProtNLM"/>
    </source>
</evidence>
<dbReference type="InterPro" id="IPR003788">
    <property type="entry name" value="NDUFAF7"/>
</dbReference>
<sequence>VLSLQSSDPVGLELPIPVADAQAHSARVTASVRKHIEKAGGALPFDRYMDLVLYAPGLGYYAAGARKFGPAGDFVTAPELGPLFGRCLARQLAEVLQRLGTGGVLEVGPGTGALAAVLLEELAALDALPDQYALLEPSPDLKTRQQALLAGRLGDNVVRCNWVDDLPRDWTGVVLANEVVDALPVTRFRVHSGRPLHARVRHGEAGFEWSWEDPDDGGAETSIIDRHQLSEGYTSERSPRAGAWVAEVAKRLRRGLLLIIDYGYAAPEYYHSDRAAGTLRCHYRHRVHSDPFWYPGLQDITAHVDFSALAEAGCAAGFELAGFSSQEAFLLSLGLTDVAAVTDDLRSRIDVSREIQQLAMASGMGERFKALALVKDMEGPLLGFQLRDRSGQL</sequence>
<organism evidence="5">
    <name type="scientific">marine metagenome</name>
    <dbReference type="NCBI Taxonomy" id="408172"/>
    <lineage>
        <taxon>unclassified sequences</taxon>
        <taxon>metagenomes</taxon>
        <taxon>ecological metagenomes</taxon>
    </lineage>
</organism>
<proteinExistence type="predicted"/>
<dbReference type="EMBL" id="UINC01013459">
    <property type="protein sequence ID" value="SVA58134.1"/>
    <property type="molecule type" value="Genomic_DNA"/>
</dbReference>
<dbReference type="PANTHER" id="PTHR12049">
    <property type="entry name" value="PROTEIN ARGININE METHYLTRANSFERASE NDUFAF7, MITOCHONDRIAL"/>
    <property type="match status" value="1"/>
</dbReference>
<keyword evidence="2" id="KW-0489">Methyltransferase</keyword>
<dbReference type="InterPro" id="IPR038375">
    <property type="entry name" value="NDUFAF7_sf"/>
</dbReference>
<protein>
    <recommendedName>
        <fullName evidence="6">SAM-dependent methyltransferase</fullName>
    </recommendedName>
</protein>
<keyword evidence="3" id="KW-0808">Transferase</keyword>
<dbReference type="AlphaFoldDB" id="A0A381X074"/>
<gene>
    <name evidence="5" type="ORF">METZ01_LOCUS110988</name>
</gene>